<dbReference type="Proteomes" id="UP001524501">
    <property type="component" value="Unassembled WGS sequence"/>
</dbReference>
<comment type="caution">
    <text evidence="1">The sequence shown here is derived from an EMBL/GenBank/DDBJ whole genome shotgun (WGS) entry which is preliminary data.</text>
</comment>
<reference evidence="1 2" key="1">
    <citation type="submission" date="2022-07" db="EMBL/GenBank/DDBJ databases">
        <title>Degradation activity of malathion, p-nitrophenol and potential low-temperature adaptation strategy of Rhodococcus sp. FXJ9.536.</title>
        <authorList>
            <person name="Huang J."/>
            <person name="Huang Y."/>
        </authorList>
    </citation>
    <scope>NUCLEOTIDE SEQUENCE [LARGE SCALE GENOMIC DNA]</scope>
    <source>
        <strain evidence="1 2">FXJ9.536</strain>
    </source>
</reference>
<gene>
    <name evidence="1" type="ORF">NOF53_16985</name>
</gene>
<sequence>MNAALFDEFGEPELDAYPPLPATDPRLAEFFRTHNVVPPVMLDRCIGRTVWSKTSTDPQTCNGAYRTLIGVRGSRAPSHRAAGRCGFCVCAMTTAPNTTARATPAATK</sequence>
<keyword evidence="2" id="KW-1185">Reference proteome</keyword>
<evidence type="ECO:0000313" key="2">
    <source>
        <dbReference type="Proteomes" id="UP001524501"/>
    </source>
</evidence>
<proteinExistence type="predicted"/>
<name>A0ABT1QF20_9NOCA</name>
<dbReference type="RefSeq" id="WP_255970793.1">
    <property type="nucleotide sequence ID" value="NZ_JANFQF010000013.1"/>
</dbReference>
<organism evidence="1 2">
    <name type="scientific">Rhodococcus tibetensis</name>
    <dbReference type="NCBI Taxonomy" id="2965064"/>
    <lineage>
        <taxon>Bacteria</taxon>
        <taxon>Bacillati</taxon>
        <taxon>Actinomycetota</taxon>
        <taxon>Actinomycetes</taxon>
        <taxon>Mycobacteriales</taxon>
        <taxon>Nocardiaceae</taxon>
        <taxon>Rhodococcus</taxon>
    </lineage>
</organism>
<protein>
    <submittedName>
        <fullName evidence="1">Uncharacterized protein</fullName>
    </submittedName>
</protein>
<evidence type="ECO:0000313" key="1">
    <source>
        <dbReference type="EMBL" id="MCQ4120845.1"/>
    </source>
</evidence>
<dbReference type="EMBL" id="JANFQF010000013">
    <property type="protein sequence ID" value="MCQ4120845.1"/>
    <property type="molecule type" value="Genomic_DNA"/>
</dbReference>
<accession>A0ABT1QF20</accession>